<dbReference type="NCBIfam" id="TIGR04131">
    <property type="entry name" value="Bac_Flav_CTERM"/>
    <property type="match status" value="1"/>
</dbReference>
<feature type="signal peptide" evidence="1">
    <location>
        <begin position="1"/>
        <end position="19"/>
    </location>
</feature>
<dbReference type="Pfam" id="PF13585">
    <property type="entry name" value="CHU_C"/>
    <property type="match status" value="1"/>
</dbReference>
<evidence type="ECO:0000313" key="3">
    <source>
        <dbReference type="Proteomes" id="UP000477386"/>
    </source>
</evidence>
<reference evidence="2 3" key="1">
    <citation type="submission" date="2020-02" db="EMBL/GenBank/DDBJ databases">
        <title>Draft genome sequence of two Spirosoma agri KCTC 52727 and Spirosoma terrae KCTC 52035.</title>
        <authorList>
            <person name="Rojas J."/>
            <person name="Ambika Manirajan B."/>
            <person name="Ratering S."/>
            <person name="Suarez C."/>
            <person name="Schnell S."/>
        </authorList>
    </citation>
    <scope>NUCLEOTIDE SEQUENCE [LARGE SCALE GENOMIC DNA]</scope>
    <source>
        <strain evidence="2 3">KCTC 52727</strain>
    </source>
</reference>
<feature type="chain" id="PRO_5026724501" evidence="1">
    <location>
        <begin position="20"/>
        <end position="957"/>
    </location>
</feature>
<dbReference type="EMBL" id="JAAGNZ010000012">
    <property type="protein sequence ID" value="NEU70928.1"/>
    <property type="molecule type" value="Genomic_DNA"/>
</dbReference>
<keyword evidence="3" id="KW-1185">Reference proteome</keyword>
<dbReference type="Gene3D" id="2.60.40.10">
    <property type="entry name" value="Immunoglobulins"/>
    <property type="match status" value="5"/>
</dbReference>
<protein>
    <submittedName>
        <fullName evidence="2">T9SS type B sorting domain-containing protein</fullName>
    </submittedName>
</protein>
<dbReference type="InterPro" id="IPR013783">
    <property type="entry name" value="Ig-like_fold"/>
</dbReference>
<proteinExistence type="predicted"/>
<dbReference type="InterPro" id="IPR026341">
    <property type="entry name" value="T9SS_type_B"/>
</dbReference>
<dbReference type="RefSeq" id="WP_164044242.1">
    <property type="nucleotide sequence ID" value="NZ_JAAGNZ010000012.1"/>
</dbReference>
<evidence type="ECO:0000256" key="1">
    <source>
        <dbReference type="SAM" id="SignalP"/>
    </source>
</evidence>
<dbReference type="Proteomes" id="UP000477386">
    <property type="component" value="Unassembled WGS sequence"/>
</dbReference>
<gene>
    <name evidence="2" type="ORF">GK091_28950</name>
</gene>
<name>A0A6M0IRJ2_9BACT</name>
<sequence>MNYVYLFIVWLLTGSIAYAQDCPSLGVPSIKLTKVGFSTEKATASFCQGERVQLNALTNAKTVTYQWQRNGKNIDGATGSTLLVDQSGAYTVMLYRTDSCPDSTTSAATIISANQCGSTGLLPIIGGQLEDYNGNAESLSSMLLRAAYLTNSTSLSKFPPSIKAYVYRKRDSSSVATVVMVRGAVLDGQYTPLPAACNGDSSRINSVVYFGSINFLPSVNDPAGYFMTTEPVCCREVSDNVKGTGPVVFYMEFGDRTKYKISAPKSTFGGIFNLPTRVETCVNQPVRLYNYAYPGVNFNKTVYSLVSPSTGDASTPIKDVTWASTYNANSFMETTNPLQISGTGIITGTPSTVGTYRYVVKAELYQDTFKGFEIRRELSLQVKECPAVTTPSIFISAVGKPSERLKSTLCENGVVQLNAKSPLKDVDFQWYRDSVAINGATDSILITRQAGRYTVLVTKELACPRTAFSSPVSLTISPNPTVKLAVSSSAGSLCQGNSFTLSAASSATGATYSWQRDTATIAVATSSFYRTNLAGSYVVTVTDANGCSGRSTALPVVPNLLPEATLASAASTTSFCPGSTLRLQANAGSGLTYQWLKNDSPIAGATSAMYEAGTVGQYKIVVQDANSCTAVSSAKTVSAASVPTVRINGPAQLCRSMSVNLNATGNEPLLQYTWLLNGTSIPGALTTTYEAKSGGLYQVRVTNTNQCTAISSSWTLTEIDKADIRFDSIPALCGTDGMPVRLTGTPAGGVFSGNGVSGEQFSPALSGLGSHEIVYTFTGTSTCQGGSAKRTVLVRPLPDVNVPSELAIQPGESINLPGPVNGNYQYNWTPTLTLDNPTIARPMARPDSTTTYRLAIQDQFGCESSASLVVYVESRLYIPDAFTPNGDGQNDVWELRNVSKLNNVDVTVFNRWGTIVFHSSGYTTPFNGQDLPDGPYAYVISYGTPKKRQTGQVMLIR</sequence>
<comment type="caution">
    <text evidence="2">The sequence shown here is derived from an EMBL/GenBank/DDBJ whole genome shotgun (WGS) entry which is preliminary data.</text>
</comment>
<accession>A0A6M0IRJ2</accession>
<organism evidence="2 3">
    <name type="scientific">Spirosoma agri</name>
    <dbReference type="NCBI Taxonomy" id="1987381"/>
    <lineage>
        <taxon>Bacteria</taxon>
        <taxon>Pseudomonadati</taxon>
        <taxon>Bacteroidota</taxon>
        <taxon>Cytophagia</taxon>
        <taxon>Cytophagales</taxon>
        <taxon>Cytophagaceae</taxon>
        <taxon>Spirosoma</taxon>
    </lineage>
</organism>
<evidence type="ECO:0000313" key="2">
    <source>
        <dbReference type="EMBL" id="NEU70928.1"/>
    </source>
</evidence>
<keyword evidence="1" id="KW-0732">Signal</keyword>
<dbReference type="AlphaFoldDB" id="A0A6M0IRJ2"/>